<name>A0A1X6YLF1_9RHOB</name>
<gene>
    <name evidence="1" type="ORF">RUM8411_00948</name>
</gene>
<dbReference type="Proteomes" id="UP000193778">
    <property type="component" value="Unassembled WGS sequence"/>
</dbReference>
<dbReference type="OrthoDB" id="7709411at2"/>
<evidence type="ECO:0000313" key="1">
    <source>
        <dbReference type="EMBL" id="SLN24239.1"/>
    </source>
</evidence>
<sequence>MTDDRFFAAQFPGAAKQLRALRAGDSEFDQICADYHEVYSELTLARTEAAMSQTRYLADLAESLSDLRTSIEKRLPAQPATRVHE</sequence>
<evidence type="ECO:0000313" key="2">
    <source>
        <dbReference type="Proteomes" id="UP000193778"/>
    </source>
</evidence>
<dbReference type="RefSeq" id="WP_085821464.1">
    <property type="nucleotide sequence ID" value="NZ_FWFP01000002.1"/>
</dbReference>
<protein>
    <submittedName>
        <fullName evidence="1">Uncharacterized protein</fullName>
    </submittedName>
</protein>
<accession>A0A1X6YLF1</accession>
<reference evidence="2" key="1">
    <citation type="submission" date="2017-03" db="EMBL/GenBank/DDBJ databases">
        <authorList>
            <person name="Rodrigo-Torres L."/>
            <person name="Arahal R.D."/>
            <person name="Lucena T."/>
        </authorList>
    </citation>
    <scope>NUCLEOTIDE SEQUENCE [LARGE SCALE GENOMIC DNA]</scope>
    <source>
        <strain evidence="2">CECT 8411</strain>
    </source>
</reference>
<keyword evidence="2" id="KW-1185">Reference proteome</keyword>
<proteinExistence type="predicted"/>
<dbReference type="EMBL" id="FWFP01000002">
    <property type="protein sequence ID" value="SLN24239.1"/>
    <property type="molecule type" value="Genomic_DNA"/>
</dbReference>
<dbReference type="AlphaFoldDB" id="A0A1X6YLF1"/>
<organism evidence="1 2">
    <name type="scientific">Ruegeria meonggei</name>
    <dbReference type="NCBI Taxonomy" id="1446476"/>
    <lineage>
        <taxon>Bacteria</taxon>
        <taxon>Pseudomonadati</taxon>
        <taxon>Pseudomonadota</taxon>
        <taxon>Alphaproteobacteria</taxon>
        <taxon>Rhodobacterales</taxon>
        <taxon>Roseobacteraceae</taxon>
        <taxon>Ruegeria</taxon>
    </lineage>
</organism>